<keyword evidence="1" id="KW-1133">Transmembrane helix</keyword>
<dbReference type="RefSeq" id="WP_011312599.1">
    <property type="nucleotide sequence ID" value="NC_007404.1"/>
</dbReference>
<sequence>MDCASLRAGQRGLSLFGFLFVIAMLAVVALLAMKLVPAYVEFFSVKKILASMAQEPDLKSKSNADIRSDFMRRAGVSYVTVVKPEDLKIDRQAGGPVISAEYEFRTQLVGNVSLVVDFAASTDPAAVRDIE</sequence>
<evidence type="ECO:0000256" key="1">
    <source>
        <dbReference type="SAM" id="Phobius"/>
    </source>
</evidence>
<dbReference type="STRING" id="292415.Tbd_2087"/>
<dbReference type="EMBL" id="CP000116">
    <property type="protein sequence ID" value="AAZ98040.1"/>
    <property type="molecule type" value="Genomic_DNA"/>
</dbReference>
<evidence type="ECO:0000313" key="3">
    <source>
        <dbReference type="Proteomes" id="UP000008291"/>
    </source>
</evidence>
<dbReference type="Pfam" id="PF16137">
    <property type="entry name" value="DUF4845"/>
    <property type="match status" value="1"/>
</dbReference>
<proteinExistence type="predicted"/>
<keyword evidence="1 2" id="KW-0812">Transmembrane</keyword>
<dbReference type="OrthoDB" id="9133279at2"/>
<dbReference type="KEGG" id="tbd:Tbd_2087"/>
<keyword evidence="3" id="KW-1185">Reference proteome</keyword>
<dbReference type="Proteomes" id="UP000008291">
    <property type="component" value="Chromosome"/>
</dbReference>
<accession>Q3SH49</accession>
<evidence type="ECO:0000313" key="2">
    <source>
        <dbReference type="EMBL" id="AAZ98040.1"/>
    </source>
</evidence>
<name>Q3SH49_THIDA</name>
<dbReference type="HOGENOM" id="CLU_149778_1_2_4"/>
<keyword evidence="1" id="KW-0472">Membrane</keyword>
<dbReference type="AlphaFoldDB" id="Q3SH49"/>
<dbReference type="eggNOG" id="COG4969">
    <property type="taxonomic scope" value="Bacteria"/>
</dbReference>
<protein>
    <submittedName>
        <fullName evidence="2">Possible transmembrane protein</fullName>
    </submittedName>
</protein>
<reference evidence="2 3" key="1">
    <citation type="journal article" date="2006" name="J. Bacteriol.">
        <title>The genome sequence of the obligately chemolithoautotrophic, facultatively anaerobic bacterium Thiobacillus denitrificans.</title>
        <authorList>
            <person name="Beller H.R."/>
            <person name="Chain P.S."/>
            <person name="Letain T.E."/>
            <person name="Chakicherla A."/>
            <person name="Larimer F.W."/>
            <person name="Richardson P.M."/>
            <person name="Coleman M.A."/>
            <person name="Wood A.P."/>
            <person name="Kelly D.P."/>
        </authorList>
    </citation>
    <scope>NUCLEOTIDE SEQUENCE [LARGE SCALE GENOMIC DNA]</scope>
    <source>
        <strain evidence="2 3">ATCC 25259</strain>
    </source>
</reference>
<dbReference type="InterPro" id="IPR032314">
    <property type="entry name" value="DUF4845"/>
</dbReference>
<feature type="transmembrane region" description="Helical" evidence="1">
    <location>
        <begin position="12"/>
        <end position="33"/>
    </location>
</feature>
<organism evidence="2 3">
    <name type="scientific">Thiobacillus denitrificans (strain ATCC 25259 / T1)</name>
    <dbReference type="NCBI Taxonomy" id="292415"/>
    <lineage>
        <taxon>Bacteria</taxon>
        <taxon>Pseudomonadati</taxon>
        <taxon>Pseudomonadota</taxon>
        <taxon>Betaproteobacteria</taxon>
        <taxon>Nitrosomonadales</taxon>
        <taxon>Thiobacillaceae</taxon>
        <taxon>Thiobacillus</taxon>
    </lineage>
</organism>
<gene>
    <name evidence="2" type="ordered locus">Tbd_2087</name>
</gene>